<keyword evidence="1" id="KW-0472">Membrane</keyword>
<organism evidence="4 5">
    <name type="scientific">Kitasatospora paracochleata</name>
    <dbReference type="NCBI Taxonomy" id="58354"/>
    <lineage>
        <taxon>Bacteria</taxon>
        <taxon>Bacillati</taxon>
        <taxon>Actinomycetota</taxon>
        <taxon>Actinomycetes</taxon>
        <taxon>Kitasatosporales</taxon>
        <taxon>Streptomycetaceae</taxon>
        <taxon>Kitasatospora</taxon>
    </lineage>
</organism>
<evidence type="ECO:0000256" key="1">
    <source>
        <dbReference type="SAM" id="Phobius"/>
    </source>
</evidence>
<keyword evidence="1" id="KW-1133">Transmembrane helix</keyword>
<comment type="caution">
    <text evidence="4">The sequence shown here is derived from an EMBL/GenBank/DDBJ whole genome shotgun (WGS) entry which is preliminary data.</text>
</comment>
<dbReference type="InterPro" id="IPR036291">
    <property type="entry name" value="NAD(P)-bd_dom_sf"/>
</dbReference>
<dbReference type="SUPFAM" id="SSF51735">
    <property type="entry name" value="NAD(P)-binding Rossmann-fold domains"/>
    <property type="match status" value="2"/>
</dbReference>
<feature type="domain" description="RCK N-terminal" evidence="2">
    <location>
        <begin position="357"/>
        <end position="478"/>
    </location>
</feature>
<keyword evidence="1" id="KW-0812">Transmembrane</keyword>
<dbReference type="PROSITE" id="PS51202">
    <property type="entry name" value="RCK_C"/>
    <property type="match status" value="1"/>
</dbReference>
<proteinExistence type="predicted"/>
<dbReference type="PANTHER" id="PTHR43833:SF11">
    <property type="entry name" value="VOLTAGE-GATED POTASSIUM CHANNEL KCH"/>
    <property type="match status" value="1"/>
</dbReference>
<accession>A0ABT1IT89</accession>
<name>A0ABT1IT89_9ACTN</name>
<feature type="domain" description="RCK C-terminal" evidence="3">
    <location>
        <begin position="499"/>
        <end position="590"/>
    </location>
</feature>
<protein>
    <submittedName>
        <fullName evidence="4">Trk K+ transport system NAD-binding subunit</fullName>
    </submittedName>
</protein>
<dbReference type="PROSITE" id="PS51201">
    <property type="entry name" value="RCK_N"/>
    <property type="match status" value="1"/>
</dbReference>
<sequence length="591" mass="61564">MSPTRPQTAALPAQPGTAPAPAAAMLVCGDDALTHRLALELATVYGRPVTVLAPSLAAGHGPQLAALAERHPEVRVVEAAGLTSEALSAAGVREAAALALTGPDDQQNIQAALRARRLNPRIRLVLRVYNRKLGRRVGLLLDRTATAREQAASTTVLSTSATAAPALVAAAVTGGGQVVHVDGRLLRATEVAAGRQATGTELATLAALPAGRPAEAPELLPGPVESRRLVLEMLGGATEPGRRRRRLPGLAELPFAALFSPRLRWALGSLAALLLAFAGLTAALTGESPLHTAYLAVLDVIAIADPATDDVPARKVLQILTAVSGLLLMPLLTALALEALGTFRAASTLRRPPRRISGHVVLLGLGRVGSRVLDQLWDLDLPVVCVESDPSARGVARARAYGVPVVLGDATQDGVLEAARIGRASALIALTGDSANLEAAVLARETNPGLRVVLGLFDDDFATELYRALRDSYPEAETRSHSVSFLSAPAFGAAMMGREVLGAIAVGRRVVLLAAVDVAGHPELCGRTVAEAERAGGLRILAVRPAGEAGALRREPRWRPRPDRLLREGEQVVVAASREGLGALLGQPEER</sequence>
<evidence type="ECO:0000259" key="3">
    <source>
        <dbReference type="PROSITE" id="PS51202"/>
    </source>
</evidence>
<dbReference type="InterPro" id="IPR050721">
    <property type="entry name" value="Trk_Ktr_HKT_K-transport"/>
</dbReference>
<feature type="transmembrane region" description="Helical" evidence="1">
    <location>
        <begin position="265"/>
        <end position="285"/>
    </location>
</feature>
<keyword evidence="5" id="KW-1185">Reference proteome</keyword>
<evidence type="ECO:0000313" key="5">
    <source>
        <dbReference type="Proteomes" id="UP001206483"/>
    </source>
</evidence>
<dbReference type="EMBL" id="JAMZDX010000002">
    <property type="protein sequence ID" value="MCP2308345.1"/>
    <property type="molecule type" value="Genomic_DNA"/>
</dbReference>
<dbReference type="Proteomes" id="UP001206483">
    <property type="component" value="Unassembled WGS sequence"/>
</dbReference>
<gene>
    <name evidence="4" type="ORF">FHR36_001469</name>
</gene>
<dbReference type="InterPro" id="IPR003148">
    <property type="entry name" value="RCK_N"/>
</dbReference>
<evidence type="ECO:0000259" key="2">
    <source>
        <dbReference type="PROSITE" id="PS51201"/>
    </source>
</evidence>
<feature type="transmembrane region" description="Helical" evidence="1">
    <location>
        <begin position="316"/>
        <end position="341"/>
    </location>
</feature>
<evidence type="ECO:0000313" key="4">
    <source>
        <dbReference type="EMBL" id="MCP2308345.1"/>
    </source>
</evidence>
<reference evidence="4 5" key="1">
    <citation type="submission" date="2022-06" db="EMBL/GenBank/DDBJ databases">
        <title>Sequencing the genomes of 1000 actinobacteria strains.</title>
        <authorList>
            <person name="Klenk H.-P."/>
        </authorList>
    </citation>
    <scope>NUCLEOTIDE SEQUENCE [LARGE SCALE GENOMIC DNA]</scope>
    <source>
        <strain evidence="4 5">DSM 41656</strain>
    </source>
</reference>
<dbReference type="PANTHER" id="PTHR43833">
    <property type="entry name" value="POTASSIUM CHANNEL PROTEIN 2-RELATED-RELATED"/>
    <property type="match status" value="1"/>
</dbReference>
<dbReference type="Gene3D" id="3.40.50.720">
    <property type="entry name" value="NAD(P)-binding Rossmann-like Domain"/>
    <property type="match status" value="2"/>
</dbReference>
<dbReference type="Pfam" id="PF02254">
    <property type="entry name" value="TrkA_N"/>
    <property type="match status" value="2"/>
</dbReference>
<dbReference type="InterPro" id="IPR006037">
    <property type="entry name" value="RCK_C"/>
</dbReference>